<dbReference type="PANTHER" id="PTHR14388">
    <property type="entry name" value="T CELL-SPECIFIC ADAPTER PROTEIN TSAD"/>
    <property type="match status" value="1"/>
</dbReference>
<evidence type="ECO:0000259" key="3">
    <source>
        <dbReference type="PROSITE" id="PS50001"/>
    </source>
</evidence>
<evidence type="ECO:0000313" key="4">
    <source>
        <dbReference type="EMBL" id="CDQ57890.1"/>
    </source>
</evidence>
<reference evidence="4" key="1">
    <citation type="journal article" date="2014" name="Nat. Commun.">
        <title>The rainbow trout genome provides novel insights into evolution after whole-genome duplication in vertebrates.</title>
        <authorList>
            <person name="Berthelot C."/>
            <person name="Brunet F."/>
            <person name="Chalopin D."/>
            <person name="Juanchich A."/>
            <person name="Bernard M."/>
            <person name="Noel B."/>
            <person name="Bento P."/>
            <person name="Da Silva C."/>
            <person name="Labadie K."/>
            <person name="Alberti A."/>
            <person name="Aury J.M."/>
            <person name="Louis A."/>
            <person name="Dehais P."/>
            <person name="Bardou P."/>
            <person name="Montfort J."/>
            <person name="Klopp C."/>
            <person name="Cabau C."/>
            <person name="Gaspin C."/>
            <person name="Thorgaard G.H."/>
            <person name="Boussaha M."/>
            <person name="Quillet E."/>
            <person name="Guyomard R."/>
            <person name="Galiana D."/>
            <person name="Bobe J."/>
            <person name="Volff J.N."/>
            <person name="Genet C."/>
            <person name="Wincker P."/>
            <person name="Jaillon O."/>
            <person name="Roest Crollius H."/>
            <person name="Guiguen Y."/>
        </authorList>
    </citation>
    <scope>NUCLEOTIDE SEQUENCE [LARGE SCALE GENOMIC DNA]</scope>
</reference>
<dbReference type="SUPFAM" id="SSF55550">
    <property type="entry name" value="SH2 domain"/>
    <property type="match status" value="1"/>
</dbReference>
<dbReference type="Proteomes" id="UP000193380">
    <property type="component" value="Unassembled WGS sequence"/>
</dbReference>
<sequence>MFICVQYLPLCSSDYFYAQGLQTVLREDMMPFPGSEFQRDCVIRNGVVLEWFHGIISRKVAEEMLLSKPTDYFLFRVSESRIGYTLSYRATDCCRPFRIDVLQDLVNFHCRVPVMPFNELLTVACGQVRNYS</sequence>
<dbReference type="AlphaFoldDB" id="A0A060W001"/>
<evidence type="ECO:0000313" key="5">
    <source>
        <dbReference type="Proteomes" id="UP000193380"/>
    </source>
</evidence>
<name>A0A060W001_ONCMY</name>
<organism evidence="4 5">
    <name type="scientific">Oncorhynchus mykiss</name>
    <name type="common">Rainbow trout</name>
    <name type="synonym">Salmo gairdneri</name>
    <dbReference type="NCBI Taxonomy" id="8022"/>
    <lineage>
        <taxon>Eukaryota</taxon>
        <taxon>Metazoa</taxon>
        <taxon>Chordata</taxon>
        <taxon>Craniata</taxon>
        <taxon>Vertebrata</taxon>
        <taxon>Euteleostomi</taxon>
        <taxon>Actinopterygii</taxon>
        <taxon>Neopterygii</taxon>
        <taxon>Teleostei</taxon>
        <taxon>Protacanthopterygii</taxon>
        <taxon>Salmoniformes</taxon>
        <taxon>Salmonidae</taxon>
        <taxon>Salmoninae</taxon>
        <taxon>Oncorhynchus</taxon>
    </lineage>
</organism>
<keyword evidence="1 2" id="KW-0727">SH2 domain</keyword>
<dbReference type="STRING" id="8022.A0A060W001"/>
<dbReference type="InterPro" id="IPR036860">
    <property type="entry name" value="SH2_dom_sf"/>
</dbReference>
<dbReference type="SMART" id="SM00252">
    <property type="entry name" value="SH2"/>
    <property type="match status" value="1"/>
</dbReference>
<dbReference type="EMBL" id="FR904293">
    <property type="protein sequence ID" value="CDQ57890.1"/>
    <property type="molecule type" value="Genomic_DNA"/>
</dbReference>
<dbReference type="PaxDb" id="8022-A0A060W001"/>
<evidence type="ECO:0000256" key="2">
    <source>
        <dbReference type="PROSITE-ProRule" id="PRU00191"/>
    </source>
</evidence>
<evidence type="ECO:0000256" key="1">
    <source>
        <dbReference type="ARBA" id="ARBA00022999"/>
    </source>
</evidence>
<dbReference type="PANTHER" id="PTHR14388:SF3">
    <property type="entry name" value="HEMATOPOIETIC SH2 DOMAIN-CONTAINING PROTEIN"/>
    <property type="match status" value="1"/>
</dbReference>
<gene>
    <name evidence="4" type="ORF">GSONMT00075666001</name>
</gene>
<proteinExistence type="predicted"/>
<accession>A0A060W001</accession>
<dbReference type="Gene3D" id="3.30.505.10">
    <property type="entry name" value="SH2 domain"/>
    <property type="match status" value="1"/>
</dbReference>
<feature type="domain" description="SH2" evidence="3">
    <location>
        <begin position="51"/>
        <end position="132"/>
    </location>
</feature>
<reference evidence="4" key="2">
    <citation type="submission" date="2014-03" db="EMBL/GenBank/DDBJ databases">
        <authorList>
            <person name="Genoscope - CEA"/>
        </authorList>
    </citation>
    <scope>NUCLEOTIDE SEQUENCE</scope>
</reference>
<dbReference type="PROSITE" id="PS50001">
    <property type="entry name" value="SH2"/>
    <property type="match status" value="1"/>
</dbReference>
<dbReference type="InterPro" id="IPR000980">
    <property type="entry name" value="SH2"/>
</dbReference>
<protein>
    <recommendedName>
        <fullName evidence="3">SH2 domain-containing protein</fullName>
    </recommendedName>
</protein>
<dbReference type="Pfam" id="PF00017">
    <property type="entry name" value="SH2"/>
    <property type="match status" value="1"/>
</dbReference>
<dbReference type="GO" id="GO:0005737">
    <property type="term" value="C:cytoplasm"/>
    <property type="evidence" value="ECO:0007669"/>
    <property type="project" value="TreeGrafter"/>
</dbReference>